<dbReference type="InterPro" id="IPR010982">
    <property type="entry name" value="Lambda_DNA-bd_dom_sf"/>
</dbReference>
<dbReference type="SMART" id="SM00530">
    <property type="entry name" value="HTH_XRE"/>
    <property type="match status" value="1"/>
</dbReference>
<organism evidence="3 4">
    <name type="scientific">Actinomadura gamaensis</name>
    <dbReference type="NCBI Taxonomy" id="1763541"/>
    <lineage>
        <taxon>Bacteria</taxon>
        <taxon>Bacillati</taxon>
        <taxon>Actinomycetota</taxon>
        <taxon>Actinomycetes</taxon>
        <taxon>Streptosporangiales</taxon>
        <taxon>Thermomonosporaceae</taxon>
        <taxon>Actinomadura</taxon>
    </lineage>
</organism>
<sequence length="261" mass="27971">MVTSEPATSDARTRLAKRLRRLREVSGRSLKDLEAETHASDSSLSRYLSGKTVPPWQVVEALCRAADEDPDGLRPLWEAARRARQRGEPPGIDEEPEVSAASTAVPPAAVSRWRRGQALLLVAAGVLLGVAGSQVVTVVEGWNAHPSGSAVRGPHFSVTLMEQTGGAAATAIWSFNSRCGNADEYRLTYDLPISVQHRATAYRLDRADCTVKLFDGVGGSGVGEPLADDQKLHPVPPELVRRGSSLVAYSCCNGTVLKPRP</sequence>
<name>A0ABV9TTP3_9ACTN</name>
<feature type="region of interest" description="Disordered" evidence="1">
    <location>
        <begin position="30"/>
        <end position="49"/>
    </location>
</feature>
<dbReference type="CDD" id="cd00093">
    <property type="entry name" value="HTH_XRE"/>
    <property type="match status" value="1"/>
</dbReference>
<evidence type="ECO:0000256" key="1">
    <source>
        <dbReference type="SAM" id="MobiDB-lite"/>
    </source>
</evidence>
<dbReference type="Pfam" id="PF13560">
    <property type="entry name" value="HTH_31"/>
    <property type="match status" value="1"/>
</dbReference>
<dbReference type="Gene3D" id="1.10.260.40">
    <property type="entry name" value="lambda repressor-like DNA-binding domains"/>
    <property type="match status" value="1"/>
</dbReference>
<gene>
    <name evidence="3" type="ORF">ACFPCY_06870</name>
</gene>
<feature type="domain" description="HTH cro/C1-type" evidence="2">
    <location>
        <begin position="19"/>
        <end position="73"/>
    </location>
</feature>
<reference evidence="4" key="1">
    <citation type="journal article" date="2019" name="Int. J. Syst. Evol. Microbiol.">
        <title>The Global Catalogue of Microorganisms (GCM) 10K type strain sequencing project: providing services to taxonomists for standard genome sequencing and annotation.</title>
        <authorList>
            <consortium name="The Broad Institute Genomics Platform"/>
            <consortium name="The Broad Institute Genome Sequencing Center for Infectious Disease"/>
            <person name="Wu L."/>
            <person name="Ma J."/>
        </authorList>
    </citation>
    <scope>NUCLEOTIDE SEQUENCE [LARGE SCALE GENOMIC DNA]</scope>
    <source>
        <strain evidence="4">KLKA75</strain>
    </source>
</reference>
<evidence type="ECO:0000259" key="2">
    <source>
        <dbReference type="PROSITE" id="PS50943"/>
    </source>
</evidence>
<protein>
    <submittedName>
        <fullName evidence="3">Helix-turn-helix domain-containing protein</fullName>
    </submittedName>
</protein>
<dbReference type="InterPro" id="IPR001387">
    <property type="entry name" value="Cro/C1-type_HTH"/>
</dbReference>
<accession>A0ABV9TTP3</accession>
<dbReference type="SUPFAM" id="SSF47413">
    <property type="entry name" value="lambda repressor-like DNA-binding domains"/>
    <property type="match status" value="1"/>
</dbReference>
<comment type="caution">
    <text evidence="3">The sequence shown here is derived from an EMBL/GenBank/DDBJ whole genome shotgun (WGS) entry which is preliminary data.</text>
</comment>
<evidence type="ECO:0000313" key="4">
    <source>
        <dbReference type="Proteomes" id="UP001595872"/>
    </source>
</evidence>
<dbReference type="Proteomes" id="UP001595872">
    <property type="component" value="Unassembled WGS sequence"/>
</dbReference>
<proteinExistence type="predicted"/>
<dbReference type="PROSITE" id="PS50943">
    <property type="entry name" value="HTH_CROC1"/>
    <property type="match status" value="1"/>
</dbReference>
<keyword evidence="4" id="KW-1185">Reference proteome</keyword>
<feature type="compositionally biased region" description="Basic and acidic residues" evidence="1">
    <location>
        <begin position="30"/>
        <end position="39"/>
    </location>
</feature>
<evidence type="ECO:0000313" key="3">
    <source>
        <dbReference type="EMBL" id="MFC4907034.1"/>
    </source>
</evidence>
<dbReference type="EMBL" id="JBHSIT010000002">
    <property type="protein sequence ID" value="MFC4907034.1"/>
    <property type="molecule type" value="Genomic_DNA"/>
</dbReference>